<protein>
    <recommendedName>
        <fullName evidence="1">Response regulatory domain-containing protein</fullName>
    </recommendedName>
</protein>
<dbReference type="PROSITE" id="PS50110">
    <property type="entry name" value="RESPONSE_REGULATORY"/>
    <property type="match status" value="1"/>
</dbReference>
<accession>A0A381SY18</accession>
<dbReference type="EMBL" id="UINC01003747">
    <property type="protein sequence ID" value="SVA08920.1"/>
    <property type="molecule type" value="Genomic_DNA"/>
</dbReference>
<dbReference type="InterPro" id="IPR001789">
    <property type="entry name" value="Sig_transdc_resp-reg_receiver"/>
</dbReference>
<dbReference type="AlphaFoldDB" id="A0A381SY18"/>
<dbReference type="InterPro" id="IPR017850">
    <property type="entry name" value="Alkaline_phosphatase_core_sf"/>
</dbReference>
<dbReference type="Pfam" id="PF00072">
    <property type="entry name" value="Response_reg"/>
    <property type="match status" value="1"/>
</dbReference>
<reference evidence="2" key="1">
    <citation type="submission" date="2018-05" db="EMBL/GenBank/DDBJ databases">
        <authorList>
            <person name="Lanie J.A."/>
            <person name="Ng W.-L."/>
            <person name="Kazmierczak K.M."/>
            <person name="Andrzejewski T.M."/>
            <person name="Davidsen T.M."/>
            <person name="Wayne K.J."/>
            <person name="Tettelin H."/>
            <person name="Glass J.I."/>
            <person name="Rusch D."/>
            <person name="Podicherti R."/>
            <person name="Tsui H.-C.T."/>
            <person name="Winkler M.E."/>
        </authorList>
    </citation>
    <scope>NUCLEOTIDE SEQUENCE</scope>
</reference>
<dbReference type="Gene3D" id="3.40.50.2300">
    <property type="match status" value="1"/>
</dbReference>
<dbReference type="Pfam" id="PF08665">
    <property type="entry name" value="PglZ"/>
    <property type="match status" value="1"/>
</dbReference>
<dbReference type="SUPFAM" id="SSF53649">
    <property type="entry name" value="Alkaline phosphatase-like"/>
    <property type="match status" value="1"/>
</dbReference>
<dbReference type="GO" id="GO:0000160">
    <property type="term" value="P:phosphorelay signal transduction system"/>
    <property type="evidence" value="ECO:0007669"/>
    <property type="project" value="InterPro"/>
</dbReference>
<evidence type="ECO:0000259" key="1">
    <source>
        <dbReference type="PROSITE" id="PS50110"/>
    </source>
</evidence>
<dbReference type="InterPro" id="IPR011006">
    <property type="entry name" value="CheY-like_superfamily"/>
</dbReference>
<dbReference type="SUPFAM" id="SSF52172">
    <property type="entry name" value="CheY-like"/>
    <property type="match status" value="1"/>
</dbReference>
<dbReference type="PANTHER" id="PTHR43228:SF1">
    <property type="entry name" value="TWO-COMPONENT RESPONSE REGULATOR ARR22"/>
    <property type="match status" value="1"/>
</dbReference>
<dbReference type="Gene3D" id="3.40.720.10">
    <property type="entry name" value="Alkaline Phosphatase, subunit A"/>
    <property type="match status" value="1"/>
</dbReference>
<organism evidence="2">
    <name type="scientific">marine metagenome</name>
    <dbReference type="NCBI Taxonomy" id="408172"/>
    <lineage>
        <taxon>unclassified sequences</taxon>
        <taxon>metagenomes</taxon>
        <taxon>ecological metagenomes</taxon>
    </lineage>
</organism>
<sequence length="512" mass="59652">MIKILWIDDEIEHFKSHILFLNKKGYDIDICKSGPEAINLLQENTYEAILIDQNMPGLSGIESINLINENYPLIPIIMISQNSDNKTIENAIGLRVNDYLIKPLNPNQILLSLTKIFRNKELVTNTVISNYQNNYQEINDKINYCNSYEDWIELYKILVYWELQLGDIQEKEVLEILYSQKKQANKLFADFIEANYQKLLEKKDFLSSINIFRNKILPEINSATPTLMILIDNLRYDQWKSIEPNVIENCKISTDILYSSILPTTTQYARNSIFSGLSPLELKKIHDNYWISEIDEGGKNKHEDELLKNQLLRIGSKIKYKYYKVSNSKEGNLFYDRLNNKKSNDLTVLVYNFVDMMSHAKKDVKFIKELAPTDQAYRELTKSWYKNSKLNDIIKKGKDLGFKIIITSDHGTINVDKPALISGDKEISNNLRYKTARQVHSKKKEVINLDNPSNYLLPSNHLSSCYIFAKENTYFVYSNNYNKYVNMFKNTYQHGGVSLEEMIVPFIVINPK</sequence>
<dbReference type="PANTHER" id="PTHR43228">
    <property type="entry name" value="TWO-COMPONENT RESPONSE REGULATOR"/>
    <property type="match status" value="1"/>
</dbReference>
<name>A0A381SY18_9ZZZZ</name>
<gene>
    <name evidence="2" type="ORF">METZ01_LOCUS61774</name>
</gene>
<dbReference type="SMART" id="SM00448">
    <property type="entry name" value="REC"/>
    <property type="match status" value="1"/>
</dbReference>
<feature type="domain" description="Response regulatory" evidence="1">
    <location>
        <begin position="3"/>
        <end position="117"/>
    </location>
</feature>
<proteinExistence type="predicted"/>
<evidence type="ECO:0000313" key="2">
    <source>
        <dbReference type="EMBL" id="SVA08920.1"/>
    </source>
</evidence>
<dbReference type="InterPro" id="IPR052048">
    <property type="entry name" value="ST_Response_Regulator"/>
</dbReference>
<dbReference type="CDD" id="cd00156">
    <property type="entry name" value="REC"/>
    <property type="match status" value="1"/>
</dbReference>